<dbReference type="EMBL" id="AM889138">
    <property type="protein sequence ID" value="CBA10074.1"/>
    <property type="molecule type" value="Genomic_DNA"/>
</dbReference>
<name>C6SNI8_NEIME</name>
<sequence length="50" mass="5655">MLKLHCSLSVDPYSQSVPTTFGLGLRLRRRRFFACPSFFSCRAAASFLVI</sequence>
<organism evidence="1">
    <name type="scientific">Neisseria meningitidis alpha275</name>
    <dbReference type="NCBI Taxonomy" id="295996"/>
    <lineage>
        <taxon>Bacteria</taxon>
        <taxon>Pseudomonadati</taxon>
        <taxon>Pseudomonadota</taxon>
        <taxon>Betaproteobacteria</taxon>
        <taxon>Neisseriales</taxon>
        <taxon>Neisseriaceae</taxon>
        <taxon>Neisseria</taxon>
    </lineage>
</organism>
<gene>
    <name evidence="1" type="ORF">NMW_2523</name>
</gene>
<protein>
    <submittedName>
        <fullName evidence="1">Uncharacterized protein</fullName>
    </submittedName>
</protein>
<feature type="non-terminal residue" evidence="1">
    <location>
        <position position="50"/>
    </location>
</feature>
<proteinExistence type="predicted"/>
<accession>C6SNI8</accession>
<dbReference type="AlphaFoldDB" id="C6SNI8"/>
<evidence type="ECO:0000313" key="1">
    <source>
        <dbReference type="EMBL" id="CBA10074.1"/>
    </source>
</evidence>
<reference evidence="1" key="1">
    <citation type="journal article" date="2008" name="Proc. Natl. Acad. Sci. U.S.A.">
        <title>Whole-genome comparison of disease and carriage strains provides insights into virulence evolution in Neisseria meningitidis.</title>
        <authorList>
            <person name="Schoen C."/>
            <person name="Blom J."/>
            <person name="Claus H."/>
            <person name="Schramm-Glueck A."/>
            <person name="Brandt P."/>
            <person name="Mueller T."/>
            <person name="Goesmann A."/>
            <person name="Joseph B."/>
            <person name="Konietzny S."/>
            <person name="Kurzai O."/>
            <person name="Schmitt C."/>
            <person name="Friedrich T."/>
            <person name="Linke B."/>
            <person name="Vogel U."/>
            <person name="Frosch M."/>
        </authorList>
    </citation>
    <scope>NUCLEOTIDE SEQUENCE</scope>
    <source>
        <strain evidence="1">Alpha275</strain>
    </source>
</reference>